<dbReference type="PANTHER" id="PTHR30304">
    <property type="entry name" value="D-TAGATOSE-1,6-BISPHOSPHATE ALDOLASE"/>
    <property type="match status" value="1"/>
</dbReference>
<dbReference type="GO" id="GO:0008270">
    <property type="term" value="F:zinc ion binding"/>
    <property type="evidence" value="ECO:0007669"/>
    <property type="project" value="InterPro"/>
</dbReference>
<dbReference type="PIRSF" id="PIRSF001359">
    <property type="entry name" value="F_bP_aldolase_II"/>
    <property type="match status" value="1"/>
</dbReference>
<dbReference type="InterPro" id="IPR000771">
    <property type="entry name" value="FBA_II"/>
</dbReference>
<feature type="binding site" evidence="2">
    <location>
        <position position="211"/>
    </location>
    <ligand>
        <name>Zn(2+)</name>
        <dbReference type="ChEBI" id="CHEBI:29105"/>
        <label>1</label>
        <note>catalytic</note>
    </ligand>
</feature>
<dbReference type="InterPro" id="IPR050246">
    <property type="entry name" value="Class_II_FBP_aldolase"/>
</dbReference>
<dbReference type="GO" id="GO:0005975">
    <property type="term" value="P:carbohydrate metabolic process"/>
    <property type="evidence" value="ECO:0007669"/>
    <property type="project" value="InterPro"/>
</dbReference>
<dbReference type="Gene3D" id="3.20.20.70">
    <property type="entry name" value="Aldolase class I"/>
    <property type="match status" value="1"/>
</dbReference>
<keyword evidence="2" id="KW-0479">Metal-binding</keyword>
<gene>
    <name evidence="3" type="ORF">A3I86_01745</name>
</gene>
<accession>A0A1G2UIB5</accession>
<protein>
    <recommendedName>
        <fullName evidence="5">Tagatose-bisphosphate aldolase</fullName>
    </recommendedName>
</protein>
<dbReference type="PANTHER" id="PTHR30304:SF0">
    <property type="entry name" value="D-TAGATOSE-1,6-BISPHOSPHATE ALDOLASE SUBUNIT GATY-RELATED"/>
    <property type="match status" value="1"/>
</dbReference>
<reference evidence="3 4" key="1">
    <citation type="journal article" date="2016" name="Nat. Commun.">
        <title>Thousands of microbial genomes shed light on interconnected biogeochemical processes in an aquifer system.</title>
        <authorList>
            <person name="Anantharaman K."/>
            <person name="Brown C.T."/>
            <person name="Hug L.A."/>
            <person name="Sharon I."/>
            <person name="Castelle C.J."/>
            <person name="Probst A.J."/>
            <person name="Thomas B.C."/>
            <person name="Singh A."/>
            <person name="Wilkins M.J."/>
            <person name="Karaoz U."/>
            <person name="Brodie E.L."/>
            <person name="Williams K.H."/>
            <person name="Hubbard S.S."/>
            <person name="Banfield J.F."/>
        </authorList>
    </citation>
    <scope>NUCLEOTIDE SEQUENCE [LARGE SCALE GENOMIC DNA]</scope>
</reference>
<dbReference type="GO" id="GO:0016832">
    <property type="term" value="F:aldehyde-lyase activity"/>
    <property type="evidence" value="ECO:0007669"/>
    <property type="project" value="InterPro"/>
</dbReference>
<dbReference type="SUPFAM" id="SSF51569">
    <property type="entry name" value="Aldolase"/>
    <property type="match status" value="1"/>
</dbReference>
<dbReference type="Pfam" id="PF01116">
    <property type="entry name" value="F_bP_aldolase"/>
    <property type="match status" value="1"/>
</dbReference>
<feature type="binding site" evidence="2">
    <location>
        <position position="182"/>
    </location>
    <ligand>
        <name>Zn(2+)</name>
        <dbReference type="ChEBI" id="CHEBI:29105"/>
        <label>1</label>
        <note>catalytic</note>
    </ligand>
</feature>
<feature type="binding site" evidence="2">
    <location>
        <position position="133"/>
    </location>
    <ligand>
        <name>Zn(2+)</name>
        <dbReference type="ChEBI" id="CHEBI:29105"/>
        <label>2</label>
    </ligand>
</feature>
<keyword evidence="2" id="KW-0862">Zinc</keyword>
<comment type="cofactor">
    <cofactor evidence="2">
        <name>Zn(2+)</name>
        <dbReference type="ChEBI" id="CHEBI:29105"/>
    </cofactor>
    <text evidence="2">Binds 2 Zn(2+) ions per subunit. One is catalytic and the other provides a structural contribution.</text>
</comment>
<evidence type="ECO:0000256" key="1">
    <source>
        <dbReference type="PIRSR" id="PIRSR001359-1"/>
    </source>
</evidence>
<evidence type="ECO:0000313" key="4">
    <source>
        <dbReference type="Proteomes" id="UP000177096"/>
    </source>
</evidence>
<dbReference type="Proteomes" id="UP000177096">
    <property type="component" value="Unassembled WGS sequence"/>
</dbReference>
<feature type="active site" description="Proton donor" evidence="1">
    <location>
        <position position="79"/>
    </location>
</feature>
<dbReference type="NCBIfam" id="TIGR00167">
    <property type="entry name" value="cbbA"/>
    <property type="match status" value="1"/>
</dbReference>
<evidence type="ECO:0000256" key="2">
    <source>
        <dbReference type="PIRSR" id="PIRSR001359-3"/>
    </source>
</evidence>
<organism evidence="3 4">
    <name type="scientific">Candidatus Zambryskibacteria bacterium RIFCSPLOWO2_02_FULL_39_14</name>
    <dbReference type="NCBI Taxonomy" id="1802769"/>
    <lineage>
        <taxon>Bacteria</taxon>
        <taxon>Candidatus Zambryskiibacteriota</taxon>
    </lineage>
</organism>
<dbReference type="EMBL" id="MHWM01000009">
    <property type="protein sequence ID" value="OHB09151.1"/>
    <property type="molecule type" value="Genomic_DNA"/>
</dbReference>
<feature type="binding site" evidence="2">
    <location>
        <position position="101"/>
    </location>
    <ligand>
        <name>Zn(2+)</name>
        <dbReference type="ChEBI" id="CHEBI:29105"/>
        <label>2</label>
    </ligand>
</feature>
<evidence type="ECO:0000313" key="3">
    <source>
        <dbReference type="EMBL" id="OHB09151.1"/>
    </source>
</evidence>
<comment type="caution">
    <text evidence="3">The sequence shown here is derived from an EMBL/GenBank/DDBJ whole genome shotgun (WGS) entry which is preliminary data.</text>
</comment>
<feature type="binding site" evidence="2">
    <location>
        <position position="80"/>
    </location>
    <ligand>
        <name>Zn(2+)</name>
        <dbReference type="ChEBI" id="CHEBI:29105"/>
        <label>1</label>
        <note>catalytic</note>
    </ligand>
</feature>
<dbReference type="AlphaFoldDB" id="A0A1G2UIB5"/>
<name>A0A1G2UIB5_9BACT</name>
<dbReference type="InterPro" id="IPR013785">
    <property type="entry name" value="Aldolase_TIM"/>
</dbReference>
<evidence type="ECO:0008006" key="5">
    <source>
        <dbReference type="Google" id="ProtNLM"/>
    </source>
</evidence>
<sequence>MKSLREYLSWAEEKCVAIGHFNISDSEGFKAVTETAHELNLPVIIGVSEGEREFIGLAEAVAMVKTIQNNNQPVFLNADHTYSIEKAKIAIDAGVDCIIIDAAEKSLEENTKLTKEIVDYAKSKNPKILVEGEIGFIGKSSNLLESLPEGVSVETQTDPKEALQFIKNTGIDLLAPSVGNVHGIVKTGNPKLNIERIKAIKDIVGIPLVLHGGSGITDDNFKKAIKAGIRIIHINTELRVAYKEGIREGLKSREVAPYKFLAEGVEEMKEVVKERLKLFNNL</sequence>
<proteinExistence type="predicted"/>